<keyword evidence="10 11" id="KW-0813">Transport</keyword>
<dbReference type="Pfam" id="PF03023">
    <property type="entry name" value="MurJ"/>
    <property type="match status" value="1"/>
</dbReference>
<evidence type="ECO:0000256" key="6">
    <source>
        <dbReference type="ARBA" id="ARBA00022989"/>
    </source>
</evidence>
<dbReference type="GO" id="GO:0005886">
    <property type="term" value="C:plasma membrane"/>
    <property type="evidence" value="ECO:0007669"/>
    <property type="project" value="UniProtKB-SubCell"/>
</dbReference>
<dbReference type="RefSeq" id="WP_096526092.1">
    <property type="nucleotide sequence ID" value="NZ_AP014836.1"/>
</dbReference>
<evidence type="ECO:0000256" key="5">
    <source>
        <dbReference type="ARBA" id="ARBA00022984"/>
    </source>
</evidence>
<dbReference type="UniPathway" id="UPA00219"/>
<proteinExistence type="inferred from homology"/>
<dbReference type="GO" id="GO:0008360">
    <property type="term" value="P:regulation of cell shape"/>
    <property type="evidence" value="ECO:0007669"/>
    <property type="project" value="UniProtKB-UniRule"/>
</dbReference>
<evidence type="ECO:0000256" key="2">
    <source>
        <dbReference type="ARBA" id="ARBA00022475"/>
    </source>
</evidence>
<evidence type="ECO:0000313" key="12">
    <source>
        <dbReference type="EMBL" id="BAW79425.1"/>
    </source>
</evidence>
<feature type="transmembrane region" description="Helical" evidence="10">
    <location>
        <begin position="167"/>
        <end position="185"/>
    </location>
</feature>
<evidence type="ECO:0000256" key="10">
    <source>
        <dbReference type="HAMAP-Rule" id="MF_02078"/>
    </source>
</evidence>
<dbReference type="Proteomes" id="UP000243679">
    <property type="component" value="Chromosome"/>
</dbReference>
<reference evidence="12 13" key="1">
    <citation type="journal article" date="2017" name="ISME J.">
        <title>An acid-tolerant ammonia-oxidizing ?-proteobacterium from soil.</title>
        <authorList>
            <person name="Hayatsu M."/>
            <person name="Tago K."/>
            <person name="Uchiyama I."/>
            <person name="Toyoda A."/>
            <person name="Wang Y."/>
            <person name="Shimomura Y."/>
            <person name="Okubo T."/>
            <person name="Kurisu F."/>
            <person name="Hirono Y."/>
            <person name="Nonaka K."/>
            <person name="Akiyama H."/>
            <person name="Itoh T."/>
            <person name="Takami H."/>
        </authorList>
    </citation>
    <scope>NUCLEOTIDE SEQUENCE [LARGE SCALE GENOMIC DNA]</scope>
    <source>
        <strain evidence="12 13">TAO100</strain>
    </source>
</reference>
<feature type="transmembrane region" description="Helical" evidence="10">
    <location>
        <begin position="356"/>
        <end position="373"/>
    </location>
</feature>
<dbReference type="InterPro" id="IPR051050">
    <property type="entry name" value="Lipid_II_flippase_MurJ/MviN"/>
</dbReference>
<dbReference type="PIRSF" id="PIRSF002869">
    <property type="entry name" value="MviN"/>
    <property type="match status" value="1"/>
</dbReference>
<evidence type="ECO:0000256" key="1">
    <source>
        <dbReference type="ARBA" id="ARBA00004651"/>
    </source>
</evidence>
<dbReference type="KEGG" id="ntt:TAO_0055"/>
<feature type="transmembrane region" description="Helical" evidence="10">
    <location>
        <begin position="483"/>
        <end position="503"/>
    </location>
</feature>
<keyword evidence="6 10" id="KW-1133">Transmembrane helix</keyword>
<comment type="pathway">
    <text evidence="10">Cell wall biogenesis; peptidoglycan biosynthesis.</text>
</comment>
<dbReference type="PANTHER" id="PTHR47019">
    <property type="entry name" value="LIPID II FLIPPASE MURJ"/>
    <property type="match status" value="1"/>
</dbReference>
<dbReference type="CDD" id="cd13123">
    <property type="entry name" value="MATE_MurJ_like"/>
    <property type="match status" value="1"/>
</dbReference>
<comment type="similarity">
    <text evidence="9 10 11">Belongs to the MurJ/MviN family.</text>
</comment>
<keyword evidence="10" id="KW-0997">Cell inner membrane</keyword>
<dbReference type="OrthoDB" id="9816572at2"/>
<dbReference type="AlphaFoldDB" id="A0A1Q2SJW6"/>
<dbReference type="GO" id="GO:0034204">
    <property type="term" value="P:lipid translocation"/>
    <property type="evidence" value="ECO:0007669"/>
    <property type="project" value="TreeGrafter"/>
</dbReference>
<evidence type="ECO:0000256" key="7">
    <source>
        <dbReference type="ARBA" id="ARBA00023136"/>
    </source>
</evidence>
<feature type="transmembrane region" description="Helical" evidence="10">
    <location>
        <begin position="276"/>
        <end position="294"/>
    </location>
</feature>
<feature type="transmembrane region" description="Helical" evidence="10">
    <location>
        <begin position="191"/>
        <end position="211"/>
    </location>
</feature>
<dbReference type="GO" id="GO:0009252">
    <property type="term" value="P:peptidoglycan biosynthetic process"/>
    <property type="evidence" value="ECO:0007669"/>
    <property type="project" value="UniProtKB-UniRule"/>
</dbReference>
<keyword evidence="13" id="KW-1185">Reference proteome</keyword>
<protein>
    <recommendedName>
        <fullName evidence="10">Probable lipid II flippase MurJ</fullName>
    </recommendedName>
</protein>
<feature type="transmembrane region" description="Helical" evidence="10">
    <location>
        <begin position="443"/>
        <end position="463"/>
    </location>
</feature>
<evidence type="ECO:0000256" key="4">
    <source>
        <dbReference type="ARBA" id="ARBA00022960"/>
    </source>
</evidence>
<dbReference type="GO" id="GO:0071555">
    <property type="term" value="P:cell wall organization"/>
    <property type="evidence" value="ECO:0007669"/>
    <property type="project" value="UniProtKB-UniRule"/>
</dbReference>
<feature type="transmembrane region" description="Helical" evidence="10">
    <location>
        <begin position="136"/>
        <end position="155"/>
    </location>
</feature>
<keyword evidence="3 10" id="KW-0812">Transmembrane</keyword>
<feature type="transmembrane region" description="Helical" evidence="10">
    <location>
        <begin position="411"/>
        <end position="431"/>
    </location>
</feature>
<keyword evidence="2 10" id="KW-1003">Cell membrane</keyword>
<accession>A0A1Q2SJW6</accession>
<comment type="function">
    <text evidence="8 10 11">Involved in peptidoglycan biosynthesis. Transports lipid-linked peptidoglycan precursors from the inner to the outer leaflet of the cytoplasmic membrane.</text>
</comment>
<sequence length="511" mass="55628">MSISLLKSTAIVGSATLFSRILGFVRDMVIAQAFGAGLAADAFFVAFKIPNFLRRLFAEGAFSQSFVPVFSSYFMQGNPTEIQQLINRVTGTLGLVVLLVTLIGIIGAPLWVVIFAPGFIGDSDKYQLAVSLLRVTFPYLFFISLTALAAGILNTYKQFGVPAITPIFLNLVLIASALWVAPYMLTPVTALAWGVFFAGLIQLLFQIPFLIRLKLLPKPSAKWKDPGVQRVFTLMLPAILGSSVSQINLLIDTLLASFLVTGSVSWLYYSDRLVEFPLGIFGIALATVILPSLSEKHNQASTKDFIRTLDWALRWGCLVGVPAAVGLMILAKPILITLFQYGKFSSYDAIMASHSLIAYSFGLVPFMLIKILAPGFYARQDTKTPVRIAIIAMLSNIILNGALILPLAHTGLALATSLSAWLNAALLLLALKQQGSYQAQPGWFTFSWQIGLATIFMAAALFWLAPPSASWLNWGLITRMSHLILLISVAGVTYLSALLIIGVRPRMLILT</sequence>
<evidence type="ECO:0000313" key="13">
    <source>
        <dbReference type="Proteomes" id="UP000243679"/>
    </source>
</evidence>
<dbReference type="GO" id="GO:0015648">
    <property type="term" value="F:lipid-linked peptidoglycan transporter activity"/>
    <property type="evidence" value="ECO:0007669"/>
    <property type="project" value="UniProtKB-UniRule"/>
</dbReference>
<dbReference type="PRINTS" id="PR01806">
    <property type="entry name" value="VIRFACTRMVIN"/>
</dbReference>
<dbReference type="HAMAP" id="MF_02078">
    <property type="entry name" value="MurJ_MviN"/>
    <property type="match status" value="1"/>
</dbReference>
<evidence type="ECO:0000256" key="9">
    <source>
        <dbReference type="ARBA" id="ARBA00061532"/>
    </source>
</evidence>
<organism evidence="12 13">
    <name type="scientific">Candidatus Nitrosoglobus terrae</name>
    <dbReference type="NCBI Taxonomy" id="1630141"/>
    <lineage>
        <taxon>Bacteria</taxon>
        <taxon>Pseudomonadati</taxon>
        <taxon>Pseudomonadota</taxon>
        <taxon>Gammaproteobacteria</taxon>
        <taxon>Chromatiales</taxon>
        <taxon>Chromatiaceae</taxon>
        <taxon>Candidatus Nitrosoglobus</taxon>
    </lineage>
</organism>
<comment type="subcellular location">
    <subcellularLocation>
        <location evidence="10">Cell inner membrane</location>
        <topology evidence="10">Multi-pass membrane protein</topology>
    </subcellularLocation>
    <subcellularLocation>
        <location evidence="1">Cell membrane</location>
        <topology evidence="1">Multi-pass membrane protein</topology>
    </subcellularLocation>
</comment>
<dbReference type="NCBIfam" id="TIGR01695">
    <property type="entry name" value="murJ_mviN"/>
    <property type="match status" value="1"/>
</dbReference>
<keyword evidence="4 10" id="KW-0133">Cell shape</keyword>
<keyword evidence="10 11" id="KW-0961">Cell wall biogenesis/degradation</keyword>
<feature type="transmembrane region" description="Helical" evidence="10">
    <location>
        <begin position="385"/>
        <end position="405"/>
    </location>
</feature>
<dbReference type="PANTHER" id="PTHR47019:SF1">
    <property type="entry name" value="LIPID II FLIPPASE MURJ"/>
    <property type="match status" value="1"/>
</dbReference>
<feature type="transmembrane region" description="Helical" evidence="10">
    <location>
        <begin position="29"/>
        <end position="47"/>
    </location>
</feature>
<feature type="transmembrane region" description="Helical" evidence="10">
    <location>
        <begin position="93"/>
        <end position="116"/>
    </location>
</feature>
<dbReference type="InterPro" id="IPR004268">
    <property type="entry name" value="MurJ"/>
</dbReference>
<evidence type="ECO:0000256" key="3">
    <source>
        <dbReference type="ARBA" id="ARBA00022692"/>
    </source>
</evidence>
<dbReference type="EMBL" id="AP014836">
    <property type="protein sequence ID" value="BAW79425.1"/>
    <property type="molecule type" value="Genomic_DNA"/>
</dbReference>
<feature type="transmembrane region" description="Helical" evidence="10">
    <location>
        <begin position="315"/>
        <end position="336"/>
    </location>
</feature>
<evidence type="ECO:0000256" key="11">
    <source>
        <dbReference type="PIRNR" id="PIRNR002869"/>
    </source>
</evidence>
<keyword evidence="5 10" id="KW-0573">Peptidoglycan synthesis</keyword>
<keyword evidence="7 10" id="KW-0472">Membrane</keyword>
<feature type="transmembrane region" description="Helical" evidence="10">
    <location>
        <begin position="231"/>
        <end position="256"/>
    </location>
</feature>
<name>A0A1Q2SJW6_9GAMM</name>
<evidence type="ECO:0000256" key="8">
    <source>
        <dbReference type="ARBA" id="ARBA00060041"/>
    </source>
</evidence>
<gene>
    <name evidence="10" type="primary">murJ</name>
    <name evidence="12" type="ORF">TAO_0055</name>
</gene>